<gene>
    <name evidence="2" type="ORF">LSINAPIS_LOCUS3050</name>
</gene>
<dbReference type="AlphaFoldDB" id="A0A5E4PVJ9"/>
<accession>A0A5E4PVJ9</accession>
<feature type="region of interest" description="Disordered" evidence="1">
    <location>
        <begin position="54"/>
        <end position="107"/>
    </location>
</feature>
<dbReference type="Proteomes" id="UP000324832">
    <property type="component" value="Unassembled WGS sequence"/>
</dbReference>
<organism evidence="2 3">
    <name type="scientific">Leptidea sinapis</name>
    <dbReference type="NCBI Taxonomy" id="189913"/>
    <lineage>
        <taxon>Eukaryota</taxon>
        <taxon>Metazoa</taxon>
        <taxon>Ecdysozoa</taxon>
        <taxon>Arthropoda</taxon>
        <taxon>Hexapoda</taxon>
        <taxon>Insecta</taxon>
        <taxon>Pterygota</taxon>
        <taxon>Neoptera</taxon>
        <taxon>Endopterygota</taxon>
        <taxon>Lepidoptera</taxon>
        <taxon>Glossata</taxon>
        <taxon>Ditrysia</taxon>
        <taxon>Papilionoidea</taxon>
        <taxon>Pieridae</taxon>
        <taxon>Dismorphiinae</taxon>
        <taxon>Leptidea</taxon>
    </lineage>
</organism>
<evidence type="ECO:0000313" key="2">
    <source>
        <dbReference type="EMBL" id="VVC90051.1"/>
    </source>
</evidence>
<sequence length="107" mass="11378">MAGVDPHHATAVIRSVSTGETFVNGQPISVAALRHNDIISVGGRNIPLVCKRRGASASKLRRRTEESGANRSQQVSSPRRSGAPAHRPADDEGRAMDGIKQSELPLC</sequence>
<dbReference type="InterPro" id="IPR008984">
    <property type="entry name" value="SMAD_FHA_dom_sf"/>
</dbReference>
<feature type="compositionally biased region" description="Basic and acidic residues" evidence="1">
    <location>
        <begin position="87"/>
        <end position="97"/>
    </location>
</feature>
<reference evidence="2 3" key="1">
    <citation type="submission" date="2017-07" db="EMBL/GenBank/DDBJ databases">
        <authorList>
            <person name="Talla V."/>
            <person name="Backstrom N."/>
        </authorList>
    </citation>
    <scope>NUCLEOTIDE SEQUENCE [LARGE SCALE GENOMIC DNA]</scope>
</reference>
<proteinExistence type="predicted"/>
<dbReference type="SUPFAM" id="SSF49879">
    <property type="entry name" value="SMAD/FHA domain"/>
    <property type="match status" value="1"/>
</dbReference>
<keyword evidence="3" id="KW-1185">Reference proteome</keyword>
<feature type="compositionally biased region" description="Polar residues" evidence="1">
    <location>
        <begin position="69"/>
        <end position="79"/>
    </location>
</feature>
<evidence type="ECO:0000313" key="3">
    <source>
        <dbReference type="Proteomes" id="UP000324832"/>
    </source>
</evidence>
<evidence type="ECO:0008006" key="4">
    <source>
        <dbReference type="Google" id="ProtNLM"/>
    </source>
</evidence>
<name>A0A5E4PVJ9_9NEOP</name>
<dbReference type="EMBL" id="FZQP02000682">
    <property type="protein sequence ID" value="VVC90051.1"/>
    <property type="molecule type" value="Genomic_DNA"/>
</dbReference>
<dbReference type="Gene3D" id="2.60.200.20">
    <property type="match status" value="1"/>
</dbReference>
<protein>
    <recommendedName>
        <fullName evidence="4">FHA domain-containing protein</fullName>
    </recommendedName>
</protein>
<evidence type="ECO:0000256" key="1">
    <source>
        <dbReference type="SAM" id="MobiDB-lite"/>
    </source>
</evidence>